<dbReference type="AlphaFoldDB" id="A0AA36DHB9"/>
<keyword evidence="4" id="KW-1185">Reference proteome</keyword>
<name>A0AA36DHB9_9BILA</name>
<keyword evidence="2" id="KW-1133">Transmembrane helix</keyword>
<protein>
    <submittedName>
        <fullName evidence="3">Uncharacterized protein</fullName>
    </submittedName>
</protein>
<evidence type="ECO:0000313" key="3">
    <source>
        <dbReference type="EMBL" id="CAJ0587147.1"/>
    </source>
</evidence>
<evidence type="ECO:0000256" key="1">
    <source>
        <dbReference type="SAM" id="MobiDB-lite"/>
    </source>
</evidence>
<accession>A0AA36DHB9</accession>
<feature type="compositionally biased region" description="Basic residues" evidence="1">
    <location>
        <begin position="142"/>
        <end position="167"/>
    </location>
</feature>
<dbReference type="Proteomes" id="UP001177023">
    <property type="component" value="Unassembled WGS sequence"/>
</dbReference>
<evidence type="ECO:0000313" key="4">
    <source>
        <dbReference type="Proteomes" id="UP001177023"/>
    </source>
</evidence>
<evidence type="ECO:0000256" key="2">
    <source>
        <dbReference type="SAM" id="Phobius"/>
    </source>
</evidence>
<keyword evidence="2" id="KW-0472">Membrane</keyword>
<sequence length="577" mass="64777">MNEPALLETYRKARRTAILSILLVTISGLLLISALPVFIFLQQFSRNDLDFNLRKCRIDVFVLWNEYEQLTKYLAVQPRLKRDVISNDGTVGPVYTYGYPYGFAAAYGSQVLYGTRLNANTFNEEPPPPPRPSDVEVEEMRKRTRKHVQHVHSSRRRPKHHIKHSQSRRTGSEPRPGHYQPHTLPAAALVGSHQEPAFPQPLPALPVSAIPEQNGFRVEDKRYKIHYITTPTREQISNGIRVKERQADTPVPEASNSYNPRQQYEQLMTLEQLKAQKTIASRKTASDYDDLWQETATTRAPPSFSPNRDAYVLPPTPATPRQPMPQLAVPWQNPIFAGSWPDRGQQPIPAIPYAPVEEQCCQGLPGDPGPPGDDGEPGIDGMPGEEGQPGNDGQEFEVNPENPEIGVKPARMGLREYPVNQRKEPRDYRVPPVFPEGRDAKEKLGKLGSWSIKKAHRGRSDLQGSRGHLGIREKTVLAGKLQMVHRERRAVREVLEFLGYLGYPVGQALLGTLVRQAVAPTVLLTPRPHISHIDTGSTGSNKYLFEQALRPTVRTSRFSLPALYAKDQQSGGKLKSF</sequence>
<gene>
    <name evidence="3" type="ORF">MSPICULIGERA_LOCUS25124</name>
</gene>
<feature type="region of interest" description="Disordered" evidence="1">
    <location>
        <begin position="360"/>
        <end position="406"/>
    </location>
</feature>
<feature type="non-terminal residue" evidence="3">
    <location>
        <position position="1"/>
    </location>
</feature>
<feature type="region of interest" description="Disordered" evidence="1">
    <location>
        <begin position="119"/>
        <end position="183"/>
    </location>
</feature>
<comment type="caution">
    <text evidence="3">The sequence shown here is derived from an EMBL/GenBank/DDBJ whole genome shotgun (WGS) entry which is preliminary data.</text>
</comment>
<feature type="transmembrane region" description="Helical" evidence="2">
    <location>
        <begin position="21"/>
        <end position="41"/>
    </location>
</feature>
<proteinExistence type="predicted"/>
<reference evidence="3" key="1">
    <citation type="submission" date="2023-06" db="EMBL/GenBank/DDBJ databases">
        <authorList>
            <person name="Delattre M."/>
        </authorList>
    </citation>
    <scope>NUCLEOTIDE SEQUENCE</scope>
    <source>
        <strain evidence="3">AF72</strain>
    </source>
</reference>
<organism evidence="3 4">
    <name type="scientific">Mesorhabditis spiculigera</name>
    <dbReference type="NCBI Taxonomy" id="96644"/>
    <lineage>
        <taxon>Eukaryota</taxon>
        <taxon>Metazoa</taxon>
        <taxon>Ecdysozoa</taxon>
        <taxon>Nematoda</taxon>
        <taxon>Chromadorea</taxon>
        <taxon>Rhabditida</taxon>
        <taxon>Rhabditina</taxon>
        <taxon>Rhabditomorpha</taxon>
        <taxon>Rhabditoidea</taxon>
        <taxon>Rhabditidae</taxon>
        <taxon>Mesorhabditinae</taxon>
        <taxon>Mesorhabditis</taxon>
    </lineage>
</organism>
<keyword evidence="2" id="KW-0812">Transmembrane</keyword>
<dbReference type="EMBL" id="CATQJA010002709">
    <property type="protein sequence ID" value="CAJ0587147.1"/>
    <property type="molecule type" value="Genomic_DNA"/>
</dbReference>